<dbReference type="SUPFAM" id="SSF56300">
    <property type="entry name" value="Metallo-dependent phosphatases"/>
    <property type="match status" value="1"/>
</dbReference>
<dbReference type="PANTHER" id="PTHR43143:SF1">
    <property type="entry name" value="SERINE_THREONINE-PROTEIN PHOSPHATASE CPPED1"/>
    <property type="match status" value="1"/>
</dbReference>
<gene>
    <name evidence="2" type="ORF">ENG67_05050</name>
</gene>
<proteinExistence type="predicted"/>
<evidence type="ECO:0000259" key="1">
    <source>
        <dbReference type="Pfam" id="PF00149"/>
    </source>
</evidence>
<dbReference type="PANTHER" id="PTHR43143">
    <property type="entry name" value="METALLOPHOSPHOESTERASE, CALCINEURIN SUPERFAMILY"/>
    <property type="match status" value="1"/>
</dbReference>
<protein>
    <recommendedName>
        <fullName evidence="1">Calcineurin-like phosphoesterase domain-containing protein</fullName>
    </recommendedName>
</protein>
<dbReference type="InterPro" id="IPR004843">
    <property type="entry name" value="Calcineurin-like_PHP"/>
</dbReference>
<dbReference type="Gene3D" id="3.60.21.10">
    <property type="match status" value="1"/>
</dbReference>
<dbReference type="AlphaFoldDB" id="A0A7C0X9R8"/>
<comment type="caution">
    <text evidence="2">The sequence shown here is derived from an EMBL/GenBank/DDBJ whole genome shotgun (WGS) entry which is preliminary data.</text>
</comment>
<organism evidence="2">
    <name type="scientific">candidate division WOR-3 bacterium</name>
    <dbReference type="NCBI Taxonomy" id="2052148"/>
    <lineage>
        <taxon>Bacteria</taxon>
        <taxon>Bacteria division WOR-3</taxon>
    </lineage>
</organism>
<dbReference type="Pfam" id="PF00149">
    <property type="entry name" value="Metallophos"/>
    <property type="match status" value="1"/>
</dbReference>
<evidence type="ECO:0000313" key="2">
    <source>
        <dbReference type="EMBL" id="HDM90556.1"/>
    </source>
</evidence>
<feature type="domain" description="Calcineurin-like phosphoesterase" evidence="1">
    <location>
        <begin position="43"/>
        <end position="280"/>
    </location>
</feature>
<reference evidence="2" key="1">
    <citation type="journal article" date="2020" name="mSystems">
        <title>Genome- and Community-Level Interaction Insights into Carbon Utilization and Element Cycling Functions of Hydrothermarchaeota in Hydrothermal Sediment.</title>
        <authorList>
            <person name="Zhou Z."/>
            <person name="Liu Y."/>
            <person name="Xu W."/>
            <person name="Pan J."/>
            <person name="Luo Z.H."/>
            <person name="Li M."/>
        </authorList>
    </citation>
    <scope>NUCLEOTIDE SEQUENCE [LARGE SCALE GENOMIC DNA]</scope>
    <source>
        <strain evidence="2">HyVt-237</strain>
    </source>
</reference>
<dbReference type="Proteomes" id="UP000885931">
    <property type="component" value="Unassembled WGS sequence"/>
</dbReference>
<dbReference type="InterPro" id="IPR029052">
    <property type="entry name" value="Metallo-depent_PP-like"/>
</dbReference>
<name>A0A7C0X9R8_UNCW3</name>
<dbReference type="InterPro" id="IPR051918">
    <property type="entry name" value="STPP_CPPED1"/>
</dbReference>
<accession>A0A7C0X9R8</accession>
<sequence length="355" mass="40795">MLRKFLFFMVVFATTGTGFSHENHPVSKVIERIKSRGVSYPFRFAFIGDSRKSFRPGDPDADSIFMIHLRVLEELNPVFVIHGGDFCMRGYRSEYEHFLSMIDSFDVNLLPVVGNHELYAPEGPYMFRKIFQSEICPPGGFWNHLKAFFLNPFNVSKGVRRFSDPCDYYFDYGGYRFIFLVDNHQSPKKNPKGGYYVNYYLSEKQIKWLEQKLKEADSLGLFKVVVAHVPPYIPGHNTKHCLGASYYYPKPNYEKSHTKEFTDLLTKYHVSLGLFSHQHLYDRYVYNGVTYIVSGGAGAPLKRPLQGPPRGGSFYHIVLFEADSTGYIKGHIYKLGETEPDTTFDFVVPPPVGTK</sequence>
<dbReference type="GO" id="GO:0016787">
    <property type="term" value="F:hydrolase activity"/>
    <property type="evidence" value="ECO:0007669"/>
    <property type="project" value="InterPro"/>
</dbReference>
<dbReference type="EMBL" id="DRBW01000190">
    <property type="protein sequence ID" value="HDM90556.1"/>
    <property type="molecule type" value="Genomic_DNA"/>
</dbReference>